<gene>
    <name evidence="12" type="primary">Dwil\GK15360</name>
    <name evidence="12" type="ORF">Dwil_GK15360</name>
</gene>
<evidence type="ECO:0000256" key="1">
    <source>
        <dbReference type="ARBA" id="ARBA00001947"/>
    </source>
</evidence>
<dbReference type="PROSITE" id="PS51885">
    <property type="entry name" value="NEPRILYSIN"/>
    <property type="match status" value="1"/>
</dbReference>
<dbReference type="Gene3D" id="3.40.390.10">
    <property type="entry name" value="Collagenase (Catalytic Domain)"/>
    <property type="match status" value="1"/>
</dbReference>
<dbReference type="GO" id="GO:0006508">
    <property type="term" value="P:proteolysis"/>
    <property type="evidence" value="ECO:0007669"/>
    <property type="project" value="UniProtKB-KW"/>
</dbReference>
<dbReference type="SMR" id="B4MUR1"/>
<name>B4MUR1_DROWI</name>
<evidence type="ECO:0000256" key="2">
    <source>
        <dbReference type="ARBA" id="ARBA00004401"/>
    </source>
</evidence>
<dbReference type="InParanoid" id="B4MUR1"/>
<protein>
    <submittedName>
        <fullName evidence="12">Uncharacterized protein</fullName>
        <ecNumber evidence="12">3.4.24.-</ecNumber>
    </submittedName>
</protein>
<dbReference type="EMBL" id="CH963857">
    <property type="protein sequence ID" value="EDW76256.1"/>
    <property type="molecule type" value="Genomic_DNA"/>
</dbReference>
<dbReference type="FunCoup" id="B4MUR1">
    <property type="interactions" value="23"/>
</dbReference>
<evidence type="ECO:0000259" key="10">
    <source>
        <dbReference type="Pfam" id="PF01431"/>
    </source>
</evidence>
<dbReference type="InterPro" id="IPR042089">
    <property type="entry name" value="Peptidase_M13_dom_2"/>
</dbReference>
<evidence type="ECO:0000313" key="12">
    <source>
        <dbReference type="EMBL" id="EDW76256.1"/>
    </source>
</evidence>
<dbReference type="OrthoDB" id="7995352at2759"/>
<dbReference type="AlphaFoldDB" id="B4MUR1"/>
<evidence type="ECO:0000256" key="9">
    <source>
        <dbReference type="SAM" id="SignalP"/>
    </source>
</evidence>
<dbReference type="eggNOG" id="KOG3624">
    <property type="taxonomic scope" value="Eukaryota"/>
</dbReference>
<comment type="cofactor">
    <cofactor evidence="1">
        <name>Zn(2+)</name>
        <dbReference type="ChEBI" id="CHEBI:29105"/>
    </cofactor>
</comment>
<feature type="domain" description="Peptidase M13 N-terminal" evidence="11">
    <location>
        <begin position="55"/>
        <end position="401"/>
    </location>
</feature>
<keyword evidence="6 12" id="KW-0378">Hydrolase</keyword>
<sequence length="646" mass="75599">MPRLWAFCLLLASARAMPRSLQVNRTCPYQEECDASINLRHIEKLERYVNIEVDPCEDFHGYACGNWNNIHGQQDSAMSLSGDHINQQYENLFENLLRDRAAEEHGMPIYPNLVKYYHSCKVVNKPRLRRYLELLPAPTSSHWLDLVALLGRYGYHEHYVKIEVSQHNASQHMILIQPHNYNLNWNFTMHIYKVLRRHLQNEGQLLHFQDMKEKFLELEQNLLRLAKPAVEADNLKVYTLEGLQREIPEVNWSRTLGKQMGRIIHQDHQLLIDELPAIRNLINYLNEADGNLLKLYSLARFLNYLTQLPHNPLEKSEVSSSSRSSVCVRHMRKALYLAMNYAYETSFYHKQRSADDLVIHRVFEELKAEFTNTLNRNDFGLNPTLLTALKAKIEGVRLNVGNMPRNVPKDFYLDFEQSWLVGRDFYENHLHSLLHFNAHLSHLESMRNGLEKHIWYSFNYHGPELMDNIDATPYFYCLSSIIIIPYAYVQLPFYHYQFWPALLYGDLANTLGHEMLHAFDTYFVDYDAQGNMRDYSDELLLNPLYNASVNCLNDSSVESLNERTSDISGSRLALQTYMKDPQERLANGRLYFLQFAQFFCGEKGDIFHDVGSKRLNYALAQMPEFVEVFHCGPGQAMNPTERCSFW</sequence>
<dbReference type="OMA" id="QFAQFFC"/>
<organism evidence="12 13">
    <name type="scientific">Drosophila willistoni</name>
    <name type="common">Fruit fly</name>
    <dbReference type="NCBI Taxonomy" id="7260"/>
    <lineage>
        <taxon>Eukaryota</taxon>
        <taxon>Metazoa</taxon>
        <taxon>Ecdysozoa</taxon>
        <taxon>Arthropoda</taxon>
        <taxon>Hexapoda</taxon>
        <taxon>Insecta</taxon>
        <taxon>Pterygota</taxon>
        <taxon>Neoptera</taxon>
        <taxon>Endopterygota</taxon>
        <taxon>Diptera</taxon>
        <taxon>Brachycera</taxon>
        <taxon>Muscomorpha</taxon>
        <taxon>Ephydroidea</taxon>
        <taxon>Drosophilidae</taxon>
        <taxon>Drosophila</taxon>
        <taxon>Sophophora</taxon>
    </lineage>
</organism>
<dbReference type="PANTHER" id="PTHR11733">
    <property type="entry name" value="ZINC METALLOPROTEASE FAMILY M13 NEPRILYSIN-RELATED"/>
    <property type="match status" value="1"/>
</dbReference>
<dbReference type="PANTHER" id="PTHR11733:SF237">
    <property type="entry name" value="NEPRILYSIN-LIKE 4"/>
    <property type="match status" value="1"/>
</dbReference>
<dbReference type="Gene3D" id="1.10.1380.10">
    <property type="entry name" value="Neutral endopeptidase , domain2"/>
    <property type="match status" value="1"/>
</dbReference>
<evidence type="ECO:0000256" key="7">
    <source>
        <dbReference type="ARBA" id="ARBA00022833"/>
    </source>
</evidence>
<dbReference type="SUPFAM" id="SSF55486">
    <property type="entry name" value="Metalloproteases ('zincins'), catalytic domain"/>
    <property type="match status" value="1"/>
</dbReference>
<dbReference type="InterPro" id="IPR008753">
    <property type="entry name" value="Peptidase_M13_N"/>
</dbReference>
<dbReference type="PhylomeDB" id="B4MUR1"/>
<dbReference type="Pfam" id="PF05649">
    <property type="entry name" value="Peptidase_M13_N"/>
    <property type="match status" value="1"/>
</dbReference>
<dbReference type="InterPro" id="IPR018497">
    <property type="entry name" value="Peptidase_M13_C"/>
</dbReference>
<comment type="similarity">
    <text evidence="3">Belongs to the peptidase M13 family.</text>
</comment>
<accession>B4MUR1</accession>
<dbReference type="InterPro" id="IPR024079">
    <property type="entry name" value="MetalloPept_cat_dom_sf"/>
</dbReference>
<evidence type="ECO:0000259" key="11">
    <source>
        <dbReference type="Pfam" id="PF05649"/>
    </source>
</evidence>
<dbReference type="InterPro" id="IPR000718">
    <property type="entry name" value="Peptidase_M13"/>
</dbReference>
<evidence type="ECO:0000256" key="8">
    <source>
        <dbReference type="ARBA" id="ARBA00023049"/>
    </source>
</evidence>
<dbReference type="Pfam" id="PF01431">
    <property type="entry name" value="Peptidase_M13"/>
    <property type="match status" value="1"/>
</dbReference>
<dbReference type="EC" id="3.4.24.-" evidence="12"/>
<reference evidence="12 13" key="1">
    <citation type="journal article" date="2007" name="Nature">
        <title>Evolution of genes and genomes on the Drosophila phylogeny.</title>
        <authorList>
            <consortium name="Drosophila 12 Genomes Consortium"/>
            <person name="Clark A.G."/>
            <person name="Eisen M.B."/>
            <person name="Smith D.R."/>
            <person name="Bergman C.M."/>
            <person name="Oliver B."/>
            <person name="Markow T.A."/>
            <person name="Kaufman T.C."/>
            <person name="Kellis M."/>
            <person name="Gelbart W."/>
            <person name="Iyer V.N."/>
            <person name="Pollard D.A."/>
            <person name="Sackton T.B."/>
            <person name="Larracuente A.M."/>
            <person name="Singh N.D."/>
            <person name="Abad J.P."/>
            <person name="Abt D.N."/>
            <person name="Adryan B."/>
            <person name="Aguade M."/>
            <person name="Akashi H."/>
            <person name="Anderson W.W."/>
            <person name="Aquadro C.F."/>
            <person name="Ardell D.H."/>
            <person name="Arguello R."/>
            <person name="Artieri C.G."/>
            <person name="Barbash D.A."/>
            <person name="Barker D."/>
            <person name="Barsanti P."/>
            <person name="Batterham P."/>
            <person name="Batzoglou S."/>
            <person name="Begun D."/>
            <person name="Bhutkar A."/>
            <person name="Blanco E."/>
            <person name="Bosak S.A."/>
            <person name="Bradley R.K."/>
            <person name="Brand A.D."/>
            <person name="Brent M.R."/>
            <person name="Brooks A.N."/>
            <person name="Brown R.H."/>
            <person name="Butlin R.K."/>
            <person name="Caggese C."/>
            <person name="Calvi B.R."/>
            <person name="Bernardo de Carvalho A."/>
            <person name="Caspi A."/>
            <person name="Castrezana S."/>
            <person name="Celniker S.E."/>
            <person name="Chang J.L."/>
            <person name="Chapple C."/>
            <person name="Chatterji S."/>
            <person name="Chinwalla A."/>
            <person name="Civetta A."/>
            <person name="Clifton S.W."/>
            <person name="Comeron J.M."/>
            <person name="Costello J.C."/>
            <person name="Coyne J.A."/>
            <person name="Daub J."/>
            <person name="David R.G."/>
            <person name="Delcher A.L."/>
            <person name="Delehaunty K."/>
            <person name="Do C.B."/>
            <person name="Ebling H."/>
            <person name="Edwards K."/>
            <person name="Eickbush T."/>
            <person name="Evans J.D."/>
            <person name="Filipski A."/>
            <person name="Findeiss S."/>
            <person name="Freyhult E."/>
            <person name="Fulton L."/>
            <person name="Fulton R."/>
            <person name="Garcia A.C."/>
            <person name="Gardiner A."/>
            <person name="Garfield D.A."/>
            <person name="Garvin B.E."/>
            <person name="Gibson G."/>
            <person name="Gilbert D."/>
            <person name="Gnerre S."/>
            <person name="Godfrey J."/>
            <person name="Good R."/>
            <person name="Gotea V."/>
            <person name="Gravely B."/>
            <person name="Greenberg A.J."/>
            <person name="Griffiths-Jones S."/>
            <person name="Gross S."/>
            <person name="Guigo R."/>
            <person name="Gustafson E.A."/>
            <person name="Haerty W."/>
            <person name="Hahn M.W."/>
            <person name="Halligan D.L."/>
            <person name="Halpern A.L."/>
            <person name="Halter G.M."/>
            <person name="Han M.V."/>
            <person name="Heger A."/>
            <person name="Hillier L."/>
            <person name="Hinrichs A.S."/>
            <person name="Holmes I."/>
            <person name="Hoskins R.A."/>
            <person name="Hubisz M.J."/>
            <person name="Hultmark D."/>
            <person name="Huntley M.A."/>
            <person name="Jaffe D.B."/>
            <person name="Jagadeeshan S."/>
            <person name="Jeck W.R."/>
            <person name="Johnson J."/>
            <person name="Jones C.D."/>
            <person name="Jordan W.C."/>
            <person name="Karpen G.H."/>
            <person name="Kataoka E."/>
            <person name="Keightley P.D."/>
            <person name="Kheradpour P."/>
            <person name="Kirkness E.F."/>
            <person name="Koerich L.B."/>
            <person name="Kristiansen K."/>
            <person name="Kudrna D."/>
            <person name="Kulathinal R.J."/>
            <person name="Kumar S."/>
            <person name="Kwok R."/>
            <person name="Lander E."/>
            <person name="Langley C.H."/>
            <person name="Lapoint R."/>
            <person name="Lazzaro B.P."/>
            <person name="Lee S.J."/>
            <person name="Levesque L."/>
            <person name="Li R."/>
            <person name="Lin C.F."/>
            <person name="Lin M.F."/>
            <person name="Lindblad-Toh K."/>
            <person name="Llopart A."/>
            <person name="Long M."/>
            <person name="Low L."/>
            <person name="Lozovsky E."/>
            <person name="Lu J."/>
            <person name="Luo M."/>
            <person name="Machado C.A."/>
            <person name="Makalowski W."/>
            <person name="Marzo M."/>
            <person name="Matsuda M."/>
            <person name="Matzkin L."/>
            <person name="McAllister B."/>
            <person name="McBride C.S."/>
            <person name="McKernan B."/>
            <person name="McKernan K."/>
            <person name="Mendez-Lago M."/>
            <person name="Minx P."/>
            <person name="Mollenhauer M.U."/>
            <person name="Montooth K."/>
            <person name="Mount S.M."/>
            <person name="Mu X."/>
            <person name="Myers E."/>
            <person name="Negre B."/>
            <person name="Newfeld S."/>
            <person name="Nielsen R."/>
            <person name="Noor M.A."/>
            <person name="O'Grady P."/>
            <person name="Pachter L."/>
            <person name="Papaceit M."/>
            <person name="Parisi M.J."/>
            <person name="Parisi M."/>
            <person name="Parts L."/>
            <person name="Pedersen J.S."/>
            <person name="Pesole G."/>
            <person name="Phillippy A.M."/>
            <person name="Ponting C.P."/>
            <person name="Pop M."/>
            <person name="Porcelli D."/>
            <person name="Powell J.R."/>
            <person name="Prohaska S."/>
            <person name="Pruitt K."/>
            <person name="Puig M."/>
            <person name="Quesneville H."/>
            <person name="Ram K.R."/>
            <person name="Rand D."/>
            <person name="Rasmussen M.D."/>
            <person name="Reed L.K."/>
            <person name="Reenan R."/>
            <person name="Reily A."/>
            <person name="Remington K.A."/>
            <person name="Rieger T.T."/>
            <person name="Ritchie M.G."/>
            <person name="Robin C."/>
            <person name="Rogers Y.H."/>
            <person name="Rohde C."/>
            <person name="Rozas J."/>
            <person name="Rubenfield M.J."/>
            <person name="Ruiz A."/>
            <person name="Russo S."/>
            <person name="Salzberg S.L."/>
            <person name="Sanchez-Gracia A."/>
            <person name="Saranga D.J."/>
            <person name="Sato H."/>
            <person name="Schaeffer S.W."/>
            <person name="Schatz M.C."/>
            <person name="Schlenke T."/>
            <person name="Schwartz R."/>
            <person name="Segarra C."/>
            <person name="Singh R.S."/>
            <person name="Sirot L."/>
            <person name="Sirota M."/>
            <person name="Sisneros N.B."/>
            <person name="Smith C.D."/>
            <person name="Smith T.F."/>
            <person name="Spieth J."/>
            <person name="Stage D.E."/>
            <person name="Stark A."/>
            <person name="Stephan W."/>
            <person name="Strausberg R.L."/>
            <person name="Strempel S."/>
            <person name="Sturgill D."/>
            <person name="Sutton G."/>
            <person name="Sutton G.G."/>
            <person name="Tao W."/>
            <person name="Teichmann S."/>
            <person name="Tobari Y.N."/>
            <person name="Tomimura Y."/>
            <person name="Tsolas J.M."/>
            <person name="Valente V.L."/>
            <person name="Venter E."/>
            <person name="Venter J.C."/>
            <person name="Vicario S."/>
            <person name="Vieira F.G."/>
            <person name="Vilella A.J."/>
            <person name="Villasante A."/>
            <person name="Walenz B."/>
            <person name="Wang J."/>
            <person name="Wasserman M."/>
            <person name="Watts T."/>
            <person name="Wilson D."/>
            <person name="Wilson R.K."/>
            <person name="Wing R.A."/>
            <person name="Wolfner M.F."/>
            <person name="Wong A."/>
            <person name="Wong G.K."/>
            <person name="Wu C.I."/>
            <person name="Wu G."/>
            <person name="Yamamoto D."/>
            <person name="Yang H.P."/>
            <person name="Yang S.P."/>
            <person name="Yorke J.A."/>
            <person name="Yoshida K."/>
            <person name="Zdobnov E."/>
            <person name="Zhang P."/>
            <person name="Zhang Y."/>
            <person name="Zimin A.V."/>
            <person name="Baldwin J."/>
            <person name="Abdouelleil A."/>
            <person name="Abdulkadir J."/>
            <person name="Abebe A."/>
            <person name="Abera B."/>
            <person name="Abreu J."/>
            <person name="Acer S.C."/>
            <person name="Aftuck L."/>
            <person name="Alexander A."/>
            <person name="An P."/>
            <person name="Anderson E."/>
            <person name="Anderson S."/>
            <person name="Arachi H."/>
            <person name="Azer M."/>
            <person name="Bachantsang P."/>
            <person name="Barry A."/>
            <person name="Bayul T."/>
            <person name="Berlin A."/>
            <person name="Bessette D."/>
            <person name="Bloom T."/>
            <person name="Blye J."/>
            <person name="Boguslavskiy L."/>
            <person name="Bonnet C."/>
            <person name="Boukhgalter B."/>
            <person name="Bourzgui I."/>
            <person name="Brown A."/>
            <person name="Cahill P."/>
            <person name="Channer S."/>
            <person name="Cheshatsang Y."/>
            <person name="Chuda L."/>
            <person name="Citroen M."/>
            <person name="Collymore A."/>
            <person name="Cooke P."/>
            <person name="Costello M."/>
            <person name="D'Aco K."/>
            <person name="Daza R."/>
            <person name="De Haan G."/>
            <person name="DeGray S."/>
            <person name="DeMaso C."/>
            <person name="Dhargay N."/>
            <person name="Dooley K."/>
            <person name="Dooley E."/>
            <person name="Doricent M."/>
            <person name="Dorje P."/>
            <person name="Dorjee K."/>
            <person name="Dupes A."/>
            <person name="Elong R."/>
            <person name="Falk J."/>
            <person name="Farina A."/>
            <person name="Faro S."/>
            <person name="Ferguson D."/>
            <person name="Fisher S."/>
            <person name="Foley C.D."/>
            <person name="Franke A."/>
            <person name="Friedrich D."/>
            <person name="Gadbois L."/>
            <person name="Gearin G."/>
            <person name="Gearin C.R."/>
            <person name="Giannoukos G."/>
            <person name="Goode T."/>
            <person name="Graham J."/>
            <person name="Grandbois E."/>
            <person name="Grewal S."/>
            <person name="Gyaltsen K."/>
            <person name="Hafez N."/>
            <person name="Hagos B."/>
            <person name="Hall J."/>
            <person name="Henson C."/>
            <person name="Hollinger A."/>
            <person name="Honan T."/>
            <person name="Huard M.D."/>
            <person name="Hughes L."/>
            <person name="Hurhula B."/>
            <person name="Husby M.E."/>
            <person name="Kamat A."/>
            <person name="Kanga B."/>
            <person name="Kashin S."/>
            <person name="Khazanovich D."/>
            <person name="Kisner P."/>
            <person name="Lance K."/>
            <person name="Lara M."/>
            <person name="Lee W."/>
            <person name="Lennon N."/>
            <person name="Letendre F."/>
            <person name="LeVine R."/>
            <person name="Lipovsky A."/>
            <person name="Liu X."/>
            <person name="Liu J."/>
            <person name="Liu S."/>
            <person name="Lokyitsang T."/>
            <person name="Lokyitsang Y."/>
            <person name="Lubonja R."/>
            <person name="Lui A."/>
            <person name="MacDonald P."/>
            <person name="Magnisalis V."/>
            <person name="Maru K."/>
            <person name="Matthews C."/>
            <person name="McCusker W."/>
            <person name="McDonough S."/>
            <person name="Mehta T."/>
            <person name="Meldrim J."/>
            <person name="Meneus L."/>
            <person name="Mihai O."/>
            <person name="Mihalev A."/>
            <person name="Mihova T."/>
            <person name="Mittelman R."/>
            <person name="Mlenga V."/>
            <person name="Montmayeur A."/>
            <person name="Mulrain L."/>
            <person name="Navidi A."/>
            <person name="Naylor J."/>
            <person name="Negash T."/>
            <person name="Nguyen T."/>
            <person name="Nguyen N."/>
            <person name="Nicol R."/>
            <person name="Norbu C."/>
            <person name="Norbu N."/>
            <person name="Novod N."/>
            <person name="O'Neill B."/>
            <person name="Osman S."/>
            <person name="Markiewicz E."/>
            <person name="Oyono O.L."/>
            <person name="Patti C."/>
            <person name="Phunkhang P."/>
            <person name="Pierre F."/>
            <person name="Priest M."/>
            <person name="Raghuraman S."/>
            <person name="Rege F."/>
            <person name="Reyes R."/>
            <person name="Rise C."/>
            <person name="Rogov P."/>
            <person name="Ross K."/>
            <person name="Ryan E."/>
            <person name="Settipalli S."/>
            <person name="Shea T."/>
            <person name="Sherpa N."/>
            <person name="Shi L."/>
            <person name="Shih D."/>
            <person name="Sparrow T."/>
            <person name="Spaulding J."/>
            <person name="Stalker J."/>
            <person name="Stange-Thomann N."/>
            <person name="Stavropoulos S."/>
            <person name="Stone C."/>
            <person name="Strader C."/>
            <person name="Tesfaye S."/>
            <person name="Thomson T."/>
            <person name="Thoulutsang Y."/>
            <person name="Thoulutsang D."/>
            <person name="Topham K."/>
            <person name="Topping I."/>
            <person name="Tsamla T."/>
            <person name="Vassiliev H."/>
            <person name="Vo A."/>
            <person name="Wangchuk T."/>
            <person name="Wangdi T."/>
            <person name="Weiand M."/>
            <person name="Wilkinson J."/>
            <person name="Wilson A."/>
            <person name="Yadav S."/>
            <person name="Young G."/>
            <person name="Yu Q."/>
            <person name="Zembek L."/>
            <person name="Zhong D."/>
            <person name="Zimmer A."/>
            <person name="Zwirko Z."/>
            <person name="Jaffe D.B."/>
            <person name="Alvarez P."/>
            <person name="Brockman W."/>
            <person name="Butler J."/>
            <person name="Chin C."/>
            <person name="Gnerre S."/>
            <person name="Grabherr M."/>
            <person name="Kleber M."/>
            <person name="Mauceli E."/>
            <person name="MacCallum I."/>
        </authorList>
    </citation>
    <scope>NUCLEOTIDE SEQUENCE [LARGE SCALE GENOMIC DNA]</scope>
    <source>
        <strain evidence="13">Tucson 14030-0811.24</strain>
    </source>
</reference>
<keyword evidence="7" id="KW-0862">Zinc</keyword>
<keyword evidence="4" id="KW-0645">Protease</keyword>
<dbReference type="KEGG" id="dwi:6642020"/>
<evidence type="ECO:0000256" key="4">
    <source>
        <dbReference type="ARBA" id="ARBA00022670"/>
    </source>
</evidence>
<dbReference type="Proteomes" id="UP000007798">
    <property type="component" value="Unassembled WGS sequence"/>
</dbReference>
<comment type="subcellular location">
    <subcellularLocation>
        <location evidence="2">Cell membrane</location>
        <topology evidence="2">Single-pass type II membrane protein</topology>
    </subcellularLocation>
</comment>
<proteinExistence type="inferred from homology"/>
<evidence type="ECO:0000256" key="6">
    <source>
        <dbReference type="ARBA" id="ARBA00022801"/>
    </source>
</evidence>
<keyword evidence="13" id="KW-1185">Reference proteome</keyword>
<evidence type="ECO:0000313" key="13">
    <source>
        <dbReference type="Proteomes" id="UP000007798"/>
    </source>
</evidence>
<dbReference type="HOGENOM" id="CLU_006187_9_1_1"/>
<dbReference type="GO" id="GO:0046872">
    <property type="term" value="F:metal ion binding"/>
    <property type="evidence" value="ECO:0007669"/>
    <property type="project" value="UniProtKB-KW"/>
</dbReference>
<dbReference type="GO" id="GO:0005886">
    <property type="term" value="C:plasma membrane"/>
    <property type="evidence" value="ECO:0007669"/>
    <property type="project" value="UniProtKB-SubCell"/>
</dbReference>
<evidence type="ECO:0000256" key="5">
    <source>
        <dbReference type="ARBA" id="ARBA00022723"/>
    </source>
</evidence>
<dbReference type="MEROPS" id="M13.A12"/>
<feature type="domain" description="Peptidase M13 C-terminal" evidence="10">
    <location>
        <begin position="479"/>
        <end position="644"/>
    </location>
</feature>
<keyword evidence="5" id="KW-0479">Metal-binding</keyword>
<evidence type="ECO:0000256" key="3">
    <source>
        <dbReference type="ARBA" id="ARBA00007357"/>
    </source>
</evidence>
<feature type="signal peptide" evidence="9">
    <location>
        <begin position="1"/>
        <end position="16"/>
    </location>
</feature>
<dbReference type="GO" id="GO:0004222">
    <property type="term" value="F:metalloendopeptidase activity"/>
    <property type="evidence" value="ECO:0007669"/>
    <property type="project" value="InterPro"/>
</dbReference>
<feature type="chain" id="PRO_5002815775" evidence="9">
    <location>
        <begin position="17"/>
        <end position="646"/>
    </location>
</feature>
<keyword evidence="9" id="KW-0732">Signal</keyword>
<keyword evidence="8" id="KW-0482">Metalloprotease</keyword>